<keyword evidence="3" id="KW-1185">Reference proteome</keyword>
<evidence type="ECO:0000256" key="1">
    <source>
        <dbReference type="SAM" id="Phobius"/>
    </source>
</evidence>
<evidence type="ECO:0000313" key="2">
    <source>
        <dbReference type="EMBL" id="RBP36581.1"/>
    </source>
</evidence>
<protein>
    <recommendedName>
        <fullName evidence="4">AsmA-like protein</fullName>
    </recommendedName>
</protein>
<keyword evidence="1" id="KW-0812">Transmembrane</keyword>
<keyword evidence="1" id="KW-0472">Membrane</keyword>
<organism evidence="2 3">
    <name type="scientific">Roseimicrobium gellanilyticum</name>
    <dbReference type="NCBI Taxonomy" id="748857"/>
    <lineage>
        <taxon>Bacteria</taxon>
        <taxon>Pseudomonadati</taxon>
        <taxon>Verrucomicrobiota</taxon>
        <taxon>Verrucomicrobiia</taxon>
        <taxon>Verrucomicrobiales</taxon>
        <taxon>Verrucomicrobiaceae</taxon>
        <taxon>Roseimicrobium</taxon>
    </lineage>
</organism>
<dbReference type="Proteomes" id="UP000253426">
    <property type="component" value="Unassembled WGS sequence"/>
</dbReference>
<comment type="caution">
    <text evidence="2">The sequence shown here is derived from an EMBL/GenBank/DDBJ whole genome shotgun (WGS) entry which is preliminary data.</text>
</comment>
<dbReference type="OrthoDB" id="178264at2"/>
<proteinExistence type="predicted"/>
<dbReference type="AlphaFoldDB" id="A0A366H3L2"/>
<sequence>MKRRKKKSSNSLLLRLLLWGALIAVVAVGGVGLYGYIWIQGYLKSPAFQKMLAQQLGNAVKGEATLDSMNWSGPNLYVSRAGVTPKGSQGWKLIEGEGVEASVDFQAARSGVWRVTRIHLDRLRMDLRSVAEIPQELPSDTVLETAPPSMPGWLKRWLPTRTQIDEVNIDRFDLVPAKGTEGVSVKELVLGAKPATDAGAWLLRGSEGTLTLPGVKERFRMTCTSARLDARSLALNDGVAKWIGDSEVTARGDLPFEKGKAWQFSGHVANLELKHVLGAEWLSKVSGTLSSDYEVTPTVLKSKVQVKNGVVENLPLLNYVADFTRTQRFRRVVLDAATADIERAGDTTHVRNLVLQSDGLVRVQGDVTLQGRAIQGKLMVGVLPDSLRWIPGSQSQVFTEPNPAGPPGFVWTHVNITGTVDSIREDLSNRLLIAMGKAALDVPLDLAGRSLEMLGEAAGAPVSPTAVKEVTTEVMKAGTEVLKGSGDAAGKTVEKAVETGVDVLKGVVPIFGK</sequence>
<dbReference type="EMBL" id="QNRR01000016">
    <property type="protein sequence ID" value="RBP36581.1"/>
    <property type="molecule type" value="Genomic_DNA"/>
</dbReference>
<evidence type="ECO:0000313" key="3">
    <source>
        <dbReference type="Proteomes" id="UP000253426"/>
    </source>
</evidence>
<reference evidence="2 3" key="1">
    <citation type="submission" date="2018-06" db="EMBL/GenBank/DDBJ databases">
        <title>Genomic Encyclopedia of Type Strains, Phase IV (KMG-IV): sequencing the most valuable type-strain genomes for metagenomic binning, comparative biology and taxonomic classification.</title>
        <authorList>
            <person name="Goeker M."/>
        </authorList>
    </citation>
    <scope>NUCLEOTIDE SEQUENCE [LARGE SCALE GENOMIC DNA]</scope>
    <source>
        <strain evidence="2 3">DSM 25532</strain>
    </source>
</reference>
<name>A0A366H3L2_9BACT</name>
<dbReference type="RefSeq" id="WP_113961822.1">
    <property type="nucleotide sequence ID" value="NZ_QNRR01000016.1"/>
</dbReference>
<accession>A0A366H3L2</accession>
<gene>
    <name evidence="2" type="ORF">DES53_11620</name>
</gene>
<evidence type="ECO:0008006" key="4">
    <source>
        <dbReference type="Google" id="ProtNLM"/>
    </source>
</evidence>
<feature type="transmembrane region" description="Helical" evidence="1">
    <location>
        <begin position="12"/>
        <end position="39"/>
    </location>
</feature>
<keyword evidence="1" id="KW-1133">Transmembrane helix</keyword>